<name>A0A6S6SG83_9BACT</name>
<proteinExistence type="predicted"/>
<feature type="transmembrane region" description="Helical" evidence="1">
    <location>
        <begin position="108"/>
        <end position="129"/>
    </location>
</feature>
<evidence type="ECO:0000313" key="2">
    <source>
        <dbReference type="EMBL" id="CAA6801975.1"/>
    </source>
</evidence>
<keyword evidence="1" id="KW-0472">Membrane</keyword>
<dbReference type="EMBL" id="CACVAS010000020">
    <property type="protein sequence ID" value="CAA6801975.1"/>
    <property type="molecule type" value="Genomic_DNA"/>
</dbReference>
<protein>
    <submittedName>
        <fullName evidence="2">Uncharacterized protein</fullName>
    </submittedName>
</protein>
<accession>A0A6S6SG83</accession>
<organism evidence="2">
    <name type="scientific">uncultured Sulfurovum sp</name>
    <dbReference type="NCBI Taxonomy" id="269237"/>
    <lineage>
        <taxon>Bacteria</taxon>
        <taxon>Pseudomonadati</taxon>
        <taxon>Campylobacterota</taxon>
        <taxon>Epsilonproteobacteria</taxon>
        <taxon>Campylobacterales</taxon>
        <taxon>Sulfurovaceae</taxon>
        <taxon>Sulfurovum</taxon>
        <taxon>environmental samples</taxon>
    </lineage>
</organism>
<sequence length="135" mass="15465">MNYILPLKYFFVMISMLLLTGVWMFVRHTSLSIAGTLSYYEGKSIFGLLETVSPHLFGMAILVFVLTHFFAIISGVEQQRFKLFSLLFFLCMLVANSSVFFIEEGSLFFVLLKLSSTFLFVGLSFFAMYKLLKVT</sequence>
<keyword evidence="1" id="KW-1133">Transmembrane helix</keyword>
<reference evidence="2" key="1">
    <citation type="submission" date="2020-01" db="EMBL/GenBank/DDBJ databases">
        <authorList>
            <person name="Meier V. D."/>
            <person name="Meier V D."/>
        </authorList>
    </citation>
    <scope>NUCLEOTIDE SEQUENCE</scope>
    <source>
        <strain evidence="2">HLG_WM_MAG_01</strain>
    </source>
</reference>
<evidence type="ECO:0000256" key="1">
    <source>
        <dbReference type="SAM" id="Phobius"/>
    </source>
</evidence>
<feature type="transmembrane region" description="Helical" evidence="1">
    <location>
        <begin position="83"/>
        <end position="102"/>
    </location>
</feature>
<keyword evidence="1" id="KW-0812">Transmembrane</keyword>
<gene>
    <name evidence="2" type="ORF">HELGO_WM2523</name>
</gene>
<feature type="transmembrane region" description="Helical" evidence="1">
    <location>
        <begin position="56"/>
        <end position="76"/>
    </location>
</feature>
<dbReference type="AlphaFoldDB" id="A0A6S6SG83"/>
<feature type="transmembrane region" description="Helical" evidence="1">
    <location>
        <begin position="7"/>
        <end position="26"/>
    </location>
</feature>